<comment type="caution">
    <text evidence="5">The sequence shown here is derived from an EMBL/GenBank/DDBJ whole genome shotgun (WGS) entry which is preliminary data.</text>
</comment>
<evidence type="ECO:0000313" key="6">
    <source>
        <dbReference type="Proteomes" id="UP000435837"/>
    </source>
</evidence>
<dbReference type="GO" id="GO:0016747">
    <property type="term" value="F:acyltransferase activity, transferring groups other than amino-acyl groups"/>
    <property type="evidence" value="ECO:0007669"/>
    <property type="project" value="InterPro"/>
</dbReference>
<feature type="domain" description="ChsH2 rubredoxin-like zinc ribbon" evidence="3">
    <location>
        <begin position="15"/>
        <end position="52"/>
    </location>
</feature>
<evidence type="ECO:0000259" key="4">
    <source>
        <dbReference type="Pfam" id="PF22691"/>
    </source>
</evidence>
<dbReference type="EMBL" id="BLIN01000005">
    <property type="protein sequence ID" value="GFE08294.1"/>
    <property type="molecule type" value="Genomic_DNA"/>
</dbReference>
<dbReference type="Pfam" id="PF22691">
    <property type="entry name" value="Thiolase_C_1"/>
    <property type="match status" value="1"/>
</dbReference>
<dbReference type="InterPro" id="IPR020616">
    <property type="entry name" value="Thiolase_N"/>
</dbReference>
<organism evidence="5 6">
    <name type="scientific">Streptomyces caniferus</name>
    <dbReference type="NCBI Taxonomy" id="285557"/>
    <lineage>
        <taxon>Bacteria</taxon>
        <taxon>Bacillati</taxon>
        <taxon>Actinomycetota</taxon>
        <taxon>Actinomycetes</taxon>
        <taxon>Kitasatosporales</taxon>
        <taxon>Streptomycetaceae</taxon>
        <taxon>Streptomyces</taxon>
    </lineage>
</organism>
<dbReference type="AlphaFoldDB" id="A0A640SBU9"/>
<dbReference type="InterPro" id="IPR016039">
    <property type="entry name" value="Thiolase-like"/>
</dbReference>
<proteinExistence type="predicted"/>
<feature type="domain" description="Thiolase C-terminal" evidence="4">
    <location>
        <begin position="555"/>
        <end position="671"/>
    </location>
</feature>
<dbReference type="InterPro" id="IPR022002">
    <property type="entry name" value="ChsH2_Znr"/>
</dbReference>
<dbReference type="Proteomes" id="UP000435837">
    <property type="component" value="Unassembled WGS sequence"/>
</dbReference>
<gene>
    <name evidence="5" type="ORF">Scani_45620</name>
</gene>
<feature type="domain" description="Thiolase N-terminal" evidence="2">
    <location>
        <begin position="284"/>
        <end position="500"/>
    </location>
</feature>
<dbReference type="InterPro" id="IPR055140">
    <property type="entry name" value="Thiolase_C_2"/>
</dbReference>
<dbReference type="SUPFAM" id="SSF53901">
    <property type="entry name" value="Thiolase-like"/>
    <property type="match status" value="2"/>
</dbReference>
<dbReference type="InterPro" id="IPR012340">
    <property type="entry name" value="NA-bd_OB-fold"/>
</dbReference>
<dbReference type="PANTHER" id="PTHR42870:SF1">
    <property type="entry name" value="NON-SPECIFIC LIPID-TRANSFER PROTEIN-LIKE 2"/>
    <property type="match status" value="1"/>
</dbReference>
<evidence type="ECO:0000259" key="2">
    <source>
        <dbReference type="Pfam" id="PF00108"/>
    </source>
</evidence>
<evidence type="ECO:0008006" key="7">
    <source>
        <dbReference type="Google" id="ProtNLM"/>
    </source>
</evidence>
<dbReference type="SUPFAM" id="SSF50249">
    <property type="entry name" value="Nucleic acid-binding proteins"/>
    <property type="match status" value="1"/>
</dbReference>
<reference evidence="5 6" key="1">
    <citation type="submission" date="2019-12" db="EMBL/GenBank/DDBJ databases">
        <title>Whole genome shotgun sequence of Streptomyces caniferus NBRC 15389.</title>
        <authorList>
            <person name="Ichikawa N."/>
            <person name="Kimura A."/>
            <person name="Kitahashi Y."/>
            <person name="Komaki H."/>
            <person name="Tamura T."/>
        </authorList>
    </citation>
    <scope>NUCLEOTIDE SEQUENCE [LARGE SCALE GENOMIC DNA]</scope>
    <source>
        <strain evidence="5 6">NBRC 15389</strain>
    </source>
</reference>
<accession>A0A640SBU9</accession>
<protein>
    <recommendedName>
        <fullName evidence="7">Lipid-transfer protein</fullName>
    </recommendedName>
</protein>
<dbReference type="Pfam" id="PF00108">
    <property type="entry name" value="Thiolase_N"/>
    <property type="match status" value="1"/>
</dbReference>
<dbReference type="CDD" id="cd00829">
    <property type="entry name" value="SCP-x_thiolase"/>
    <property type="match status" value="1"/>
</dbReference>
<feature type="compositionally biased region" description="Acidic residues" evidence="1">
    <location>
        <begin position="177"/>
        <end position="197"/>
    </location>
</feature>
<dbReference type="PANTHER" id="PTHR42870">
    <property type="entry name" value="ACETYL-COA C-ACETYLTRANSFERASE"/>
    <property type="match status" value="1"/>
</dbReference>
<dbReference type="Gene3D" id="3.40.47.10">
    <property type="match status" value="1"/>
</dbReference>
<sequence>MTRTPRPVVPGWFDQEAADFRLLGTRCRACGAVFFPREDAFCRNPVCGGEELVEVRLSRRGTVWSHTDARYRPPAPYVSDPEAEWRPYTLVAVELAEERMVVLGQAAPGVRAADLAVGTEVELVPGTLAEDDRHVWTTWHWRPCGREDCGVAESAPPAGCEATHDAPRAVAAAVADADADGDGDADADADADGDGDGDAAGTVTVGPRAETASLHPPTPRRGVGGGEKTNGAGGRRVGGRTASATPGDMGTASGSAYTTSGTTATGPGRLRTAPGNMGTAPRDVAVLGAGMHPWGKWGRSFVEYGTKAARAALADAGLDWCAVQSIVGADTVRGGYPGYVAGATFAKALGWQGARVTSVYAACASGAQAIGTARAQILSGMADVALVVGADAAPKGFFAPAGGDRPDDPDWLRFRVLGATNPAYFGLYARRRMALYGDTADDFAQVKVKNSAAGAANPYARYRKPVTAREVAASAVVCDPLRLLDICATSDGAAALVLTSMGFARRHGVADPVRIRAVSTATPRYPRTVLDLPDIATDSAAAVPEPETGFRASIALTAYEEAGIGPEDLSLAEVYDLSTALELEWYEDLGLCGAGEGAKLLRDGATALGGRLPVNASGGLASFGEAVPAQAIAQVCELTWQLRGRAAGRQVADARVGMTANQGLFGHGSAVVAVR</sequence>
<evidence type="ECO:0000313" key="5">
    <source>
        <dbReference type="EMBL" id="GFE08294.1"/>
    </source>
</evidence>
<feature type="region of interest" description="Disordered" evidence="1">
    <location>
        <begin position="171"/>
        <end position="277"/>
    </location>
</feature>
<dbReference type="NCBIfam" id="NF004715">
    <property type="entry name" value="PRK06059.1"/>
    <property type="match status" value="1"/>
</dbReference>
<feature type="compositionally biased region" description="Low complexity" evidence="1">
    <location>
        <begin position="239"/>
        <end position="266"/>
    </location>
</feature>
<dbReference type="Pfam" id="PF12172">
    <property type="entry name" value="zf-ChsH2"/>
    <property type="match status" value="1"/>
</dbReference>
<evidence type="ECO:0000256" key="1">
    <source>
        <dbReference type="SAM" id="MobiDB-lite"/>
    </source>
</evidence>
<dbReference type="OrthoDB" id="9785768at2"/>
<feature type="compositionally biased region" description="Gly residues" evidence="1">
    <location>
        <begin position="222"/>
        <end position="236"/>
    </location>
</feature>
<name>A0A640SBU9_9ACTN</name>
<evidence type="ECO:0000259" key="3">
    <source>
        <dbReference type="Pfam" id="PF12172"/>
    </source>
</evidence>